<keyword evidence="7" id="KW-1185">Reference proteome</keyword>
<reference evidence="6 7" key="1">
    <citation type="submission" date="2016-10" db="EMBL/GenBank/DDBJ databases">
        <authorList>
            <person name="de Groot N.N."/>
        </authorList>
    </citation>
    <scope>NUCLEOTIDE SEQUENCE [LARGE SCALE GENOMIC DNA]</scope>
    <source>
        <strain evidence="6 7">DSM 21035</strain>
    </source>
</reference>
<gene>
    <name evidence="6" type="ORF">SAMN05421824_1749</name>
</gene>
<protein>
    <submittedName>
        <fullName evidence="6">Carbamoyl-phosphate synthase large subunit</fullName>
    </submittedName>
</protein>
<dbReference type="InterPro" id="IPR048764">
    <property type="entry name" value="PylC_N"/>
</dbReference>
<evidence type="ECO:0000256" key="3">
    <source>
        <dbReference type="ARBA" id="ARBA00022840"/>
    </source>
</evidence>
<evidence type="ECO:0000313" key="7">
    <source>
        <dbReference type="Proteomes" id="UP000198999"/>
    </source>
</evidence>
<dbReference type="RefSeq" id="WP_092578581.1">
    <property type="nucleotide sequence ID" value="NZ_FOFN01000002.1"/>
</dbReference>
<dbReference type="InterPro" id="IPR013815">
    <property type="entry name" value="ATP_grasp_subdomain_1"/>
</dbReference>
<evidence type="ECO:0000256" key="2">
    <source>
        <dbReference type="ARBA" id="ARBA00022741"/>
    </source>
</evidence>
<dbReference type="GO" id="GO:0046872">
    <property type="term" value="F:metal ion binding"/>
    <property type="evidence" value="ECO:0007669"/>
    <property type="project" value="InterPro"/>
</dbReference>
<dbReference type="InterPro" id="IPR003806">
    <property type="entry name" value="ATP-grasp_PylC-type"/>
</dbReference>
<dbReference type="SUPFAM" id="SSF56059">
    <property type="entry name" value="Glutathione synthetase ATP-binding domain-like"/>
    <property type="match status" value="1"/>
</dbReference>
<keyword evidence="1" id="KW-0436">Ligase</keyword>
<dbReference type="EMBL" id="FOFN01000002">
    <property type="protein sequence ID" value="SEQ47444.1"/>
    <property type="molecule type" value="Genomic_DNA"/>
</dbReference>
<dbReference type="PROSITE" id="PS50975">
    <property type="entry name" value="ATP_GRASP"/>
    <property type="match status" value="1"/>
</dbReference>
<dbReference type="Proteomes" id="UP000198999">
    <property type="component" value="Unassembled WGS sequence"/>
</dbReference>
<dbReference type="AlphaFoldDB" id="A0A1H9GBH5"/>
<evidence type="ECO:0000259" key="5">
    <source>
        <dbReference type="PROSITE" id="PS50975"/>
    </source>
</evidence>
<name>A0A1H9GBH5_9FLAO</name>
<dbReference type="Pfam" id="PF02655">
    <property type="entry name" value="ATP-grasp_3"/>
    <property type="match status" value="1"/>
</dbReference>
<feature type="domain" description="ATP-grasp" evidence="5">
    <location>
        <begin position="118"/>
        <end position="311"/>
    </location>
</feature>
<keyword evidence="3 4" id="KW-0067">ATP-binding</keyword>
<evidence type="ECO:0000256" key="1">
    <source>
        <dbReference type="ARBA" id="ARBA00022598"/>
    </source>
</evidence>
<dbReference type="Pfam" id="PF21360">
    <property type="entry name" value="PylC-like_N"/>
    <property type="match status" value="1"/>
</dbReference>
<sequence length="340" mass="38817">MEYNILFTCAGKRNYLLRYFKEALKGRGKVIAVDSHKYAAASADADMFLQVPNIYDKNYIYKLRNIIADYNIVALISLNDLELSILSKNKDALEINNLKVLVSNTNIIDLAFDKWKTYQFFKGLGLNTPKTYINFDAALKAIKKNTLSFPIVLKPRFGSGSIGIDICEDMEELKLAHQLKKKQLKRLGYSLNGTMKVDDIIVIQEKINGREFGFDIVNNFDGEYFGTFLREKIEMRYGETDKAKSVINKKFNDFSIELANNLKHVGCLDGDVFFVENEWIFLELNARFGGGYPFSHEAGANIAAVYVDWIIGDNHNVSKHINYKEGLVFSKFDLLVRLSE</sequence>
<dbReference type="GO" id="GO:0016874">
    <property type="term" value="F:ligase activity"/>
    <property type="evidence" value="ECO:0007669"/>
    <property type="project" value="UniProtKB-KW"/>
</dbReference>
<dbReference type="PANTHER" id="PTHR43585:SF2">
    <property type="entry name" value="ATP-GRASP ENZYME FSQD"/>
    <property type="match status" value="1"/>
</dbReference>
<evidence type="ECO:0000313" key="6">
    <source>
        <dbReference type="EMBL" id="SEQ47444.1"/>
    </source>
</evidence>
<dbReference type="Gene3D" id="3.40.50.20">
    <property type="match status" value="1"/>
</dbReference>
<dbReference type="Gene3D" id="3.30.470.20">
    <property type="entry name" value="ATP-grasp fold, B domain"/>
    <property type="match status" value="1"/>
</dbReference>
<evidence type="ECO:0000256" key="4">
    <source>
        <dbReference type="PROSITE-ProRule" id="PRU00409"/>
    </source>
</evidence>
<dbReference type="STRING" id="419940.SAMN05421824_1749"/>
<dbReference type="Gene3D" id="3.30.1490.20">
    <property type="entry name" value="ATP-grasp fold, A domain"/>
    <property type="match status" value="1"/>
</dbReference>
<dbReference type="OrthoDB" id="9803907at2"/>
<dbReference type="InterPro" id="IPR052032">
    <property type="entry name" value="ATP-dep_AA_Ligase"/>
</dbReference>
<dbReference type="NCBIfam" id="NF009404">
    <property type="entry name" value="PRK12767.1-3"/>
    <property type="match status" value="1"/>
</dbReference>
<accession>A0A1H9GBH5</accession>
<proteinExistence type="predicted"/>
<dbReference type="InterPro" id="IPR011761">
    <property type="entry name" value="ATP-grasp"/>
</dbReference>
<dbReference type="GO" id="GO:0005524">
    <property type="term" value="F:ATP binding"/>
    <property type="evidence" value="ECO:0007669"/>
    <property type="project" value="UniProtKB-UniRule"/>
</dbReference>
<keyword evidence="2 4" id="KW-0547">Nucleotide-binding</keyword>
<organism evidence="6 7">
    <name type="scientific">Hyunsoonleella jejuensis</name>
    <dbReference type="NCBI Taxonomy" id="419940"/>
    <lineage>
        <taxon>Bacteria</taxon>
        <taxon>Pseudomonadati</taxon>
        <taxon>Bacteroidota</taxon>
        <taxon>Flavobacteriia</taxon>
        <taxon>Flavobacteriales</taxon>
        <taxon>Flavobacteriaceae</taxon>
    </lineage>
</organism>
<dbReference type="PANTHER" id="PTHR43585">
    <property type="entry name" value="FUMIPYRROLE BIOSYNTHESIS PROTEIN C"/>
    <property type="match status" value="1"/>
</dbReference>